<feature type="domain" description="PH" evidence="3">
    <location>
        <begin position="139"/>
        <end position="248"/>
    </location>
</feature>
<keyword evidence="6" id="KW-1185">Reference proteome</keyword>
<accession>A0ABR3B3N7</accession>
<dbReference type="InterPro" id="IPR050729">
    <property type="entry name" value="Rho-GAP"/>
</dbReference>
<dbReference type="EMBL" id="JBCLYO010000006">
    <property type="protein sequence ID" value="KAL0087841.1"/>
    <property type="molecule type" value="Genomic_DNA"/>
</dbReference>
<dbReference type="PROSITE" id="PS50003">
    <property type="entry name" value="PH_DOMAIN"/>
    <property type="match status" value="1"/>
</dbReference>
<evidence type="ECO:0000256" key="2">
    <source>
        <dbReference type="SAM" id="MobiDB-lite"/>
    </source>
</evidence>
<evidence type="ECO:0000259" key="4">
    <source>
        <dbReference type="PROSITE" id="PS50238"/>
    </source>
</evidence>
<comment type="caution">
    <text evidence="5">The sequence shown here is derived from an EMBL/GenBank/DDBJ whole genome shotgun (WGS) entry which is preliminary data.</text>
</comment>
<keyword evidence="1" id="KW-0343">GTPase activation</keyword>
<evidence type="ECO:0000256" key="1">
    <source>
        <dbReference type="ARBA" id="ARBA00022468"/>
    </source>
</evidence>
<dbReference type="Pfam" id="PF00620">
    <property type="entry name" value="RhoGAP"/>
    <property type="match status" value="1"/>
</dbReference>
<evidence type="ECO:0000259" key="3">
    <source>
        <dbReference type="PROSITE" id="PS50003"/>
    </source>
</evidence>
<dbReference type="PROSITE" id="PS50238">
    <property type="entry name" value="RHOGAP"/>
    <property type="match status" value="1"/>
</dbReference>
<evidence type="ECO:0008006" key="7">
    <source>
        <dbReference type="Google" id="ProtNLM"/>
    </source>
</evidence>
<dbReference type="InterPro" id="IPR011993">
    <property type="entry name" value="PH-like_dom_sf"/>
</dbReference>
<dbReference type="SMART" id="SM00233">
    <property type="entry name" value="PH"/>
    <property type="match status" value="1"/>
</dbReference>
<sequence length="802" mass="90619">MTYDTKENDFRAASSDEETLSSKNTEPSLRVFVVGSNIITNERGKKLVSFIISVGQSKEVSREITELWKIEKLYSDFLALDAQLRGQGRGRNGKIGKLPEKGLFTTHAPSKVDKRKSTELRLFLNSNIVSIDKQTAQLPGCKQGYLTKRGKNFGGWKTRYFILNGSELRYFENNGGPLLGIIHVADILVESQSSKLSIDTSDYNMFRHCFVLLERRKTSSNGVHRHILCAESDTERDEWLKALSQNENYSHTYNAECDTNVIANTQHLPRRSEQIYVQRDGVDFIGPDVKEPMIEPENNHHKSFVGSEQTYSAAHRPFRSNSDMSFVLGELAQTNLLSTHSHNSFGNTVVGNPILLQRSSLDQANIHCKDNAHYQDYASIRQTSTESFFGPGTYTSQRKTSTEQYCYDIDGKKIKQKTNRRTFWAKKIFASSTDTQAKSGTSAPSSTPLINGQIAFRAFLSRNVPEATEGSNGELVLKQVGRHQSKIPLENTSKQVFGVPLLNAVEISKVSNTYRLPLIVYRCIDYLETQKAIYEEGIYRLSGSAVKIKALRSRFNEKGDIDFIGLNEFHDIHGIAGLLKLWLRELPCHVFTDELLPKFMSVIDLVDRAERVNELQRLVSILPIENYTLLRALTAHLIRVVQNSDVNRMTLHNIGIVFSPTLKIPVGIFFLFIYEFDAIFSTSKSTKPDIEATSNLPQYLSIMNPTQNNSFDFPVSKSDPIIKSQDNSFTCEEHKLLHRNSMAYMDSAPSSIMGLEEHTDVSVSIGDGEEEEDGDLCIRNEYEDYSDTDEDEYHTPISAFAK</sequence>
<dbReference type="InterPro" id="IPR000198">
    <property type="entry name" value="RhoGAP_dom"/>
</dbReference>
<dbReference type="InterPro" id="IPR001849">
    <property type="entry name" value="PH_domain"/>
</dbReference>
<dbReference type="Proteomes" id="UP001448207">
    <property type="component" value="Unassembled WGS sequence"/>
</dbReference>
<dbReference type="InterPro" id="IPR008936">
    <property type="entry name" value="Rho_GTPase_activation_prot"/>
</dbReference>
<reference evidence="5 6" key="1">
    <citation type="submission" date="2024-04" db="EMBL/GenBank/DDBJ databases">
        <title>Symmetric and asymmetric DNA N6-adenine methylation regulates different biological responses in Mucorales.</title>
        <authorList>
            <consortium name="Lawrence Berkeley National Laboratory"/>
            <person name="Lax C."/>
            <person name="Mondo S.J."/>
            <person name="Osorio-Concepcion M."/>
            <person name="Muszewska A."/>
            <person name="Corrochano-Luque M."/>
            <person name="Gutierrez G."/>
            <person name="Riley R."/>
            <person name="Lipzen A."/>
            <person name="Guo J."/>
            <person name="Hundley H."/>
            <person name="Amirebrahimi M."/>
            <person name="Ng V."/>
            <person name="Lorenzo-Gutierrez D."/>
            <person name="Binder U."/>
            <person name="Yang J."/>
            <person name="Song Y."/>
            <person name="Canovas D."/>
            <person name="Navarro E."/>
            <person name="Freitag M."/>
            <person name="Gabaldon T."/>
            <person name="Grigoriev I.V."/>
            <person name="Corrochano L.M."/>
            <person name="Nicolas F.E."/>
            <person name="Garre V."/>
        </authorList>
    </citation>
    <scope>NUCLEOTIDE SEQUENCE [LARGE SCALE GENOMIC DNA]</scope>
    <source>
        <strain evidence="5 6">L51</strain>
    </source>
</reference>
<dbReference type="InterPro" id="IPR036871">
    <property type="entry name" value="PX_dom_sf"/>
</dbReference>
<dbReference type="SUPFAM" id="SSF50729">
    <property type="entry name" value="PH domain-like"/>
    <property type="match status" value="1"/>
</dbReference>
<evidence type="ECO:0000313" key="5">
    <source>
        <dbReference type="EMBL" id="KAL0087841.1"/>
    </source>
</evidence>
<dbReference type="PANTHER" id="PTHR23176:SF129">
    <property type="entry name" value="RHO GTPASE ACTIVATING PROTEIN AT 16F, ISOFORM E-RELATED"/>
    <property type="match status" value="1"/>
</dbReference>
<proteinExistence type="predicted"/>
<feature type="region of interest" description="Disordered" evidence="2">
    <location>
        <begin position="1"/>
        <end position="22"/>
    </location>
</feature>
<protein>
    <recommendedName>
        <fullName evidence="7">Rho-GAP domain-containing protein</fullName>
    </recommendedName>
</protein>
<dbReference type="PANTHER" id="PTHR23176">
    <property type="entry name" value="RHO/RAC/CDC GTPASE-ACTIVATING PROTEIN"/>
    <property type="match status" value="1"/>
</dbReference>
<dbReference type="SMART" id="SM00324">
    <property type="entry name" value="RhoGAP"/>
    <property type="match status" value="1"/>
</dbReference>
<feature type="compositionally biased region" description="Acidic residues" evidence="2">
    <location>
        <begin position="783"/>
        <end position="792"/>
    </location>
</feature>
<dbReference type="CDD" id="cd06093">
    <property type="entry name" value="PX_domain"/>
    <property type="match status" value="1"/>
</dbReference>
<dbReference type="Gene3D" id="1.10.555.10">
    <property type="entry name" value="Rho GTPase activation protein"/>
    <property type="match status" value="1"/>
</dbReference>
<feature type="region of interest" description="Disordered" evidence="2">
    <location>
        <begin position="780"/>
        <end position="802"/>
    </location>
</feature>
<dbReference type="SUPFAM" id="SSF64268">
    <property type="entry name" value="PX domain"/>
    <property type="match status" value="1"/>
</dbReference>
<organism evidence="5 6">
    <name type="scientific">Phycomyces blakesleeanus</name>
    <dbReference type="NCBI Taxonomy" id="4837"/>
    <lineage>
        <taxon>Eukaryota</taxon>
        <taxon>Fungi</taxon>
        <taxon>Fungi incertae sedis</taxon>
        <taxon>Mucoromycota</taxon>
        <taxon>Mucoromycotina</taxon>
        <taxon>Mucoromycetes</taxon>
        <taxon>Mucorales</taxon>
        <taxon>Phycomycetaceae</taxon>
        <taxon>Phycomyces</taxon>
    </lineage>
</organism>
<name>A0ABR3B3N7_PHYBL</name>
<dbReference type="Pfam" id="PF00169">
    <property type="entry name" value="PH"/>
    <property type="match status" value="1"/>
</dbReference>
<gene>
    <name evidence="5" type="ORF">J3Q64DRAFT_1734796</name>
</gene>
<evidence type="ECO:0000313" key="6">
    <source>
        <dbReference type="Proteomes" id="UP001448207"/>
    </source>
</evidence>
<dbReference type="Gene3D" id="3.30.1520.10">
    <property type="entry name" value="Phox-like domain"/>
    <property type="match status" value="1"/>
</dbReference>
<feature type="compositionally biased region" description="Basic and acidic residues" evidence="2">
    <location>
        <begin position="1"/>
        <end position="10"/>
    </location>
</feature>
<dbReference type="Gene3D" id="2.30.29.30">
    <property type="entry name" value="Pleckstrin-homology domain (PH domain)/Phosphotyrosine-binding domain (PTB)"/>
    <property type="match status" value="1"/>
</dbReference>
<dbReference type="SUPFAM" id="SSF48350">
    <property type="entry name" value="GTPase activation domain, GAP"/>
    <property type="match status" value="1"/>
</dbReference>
<feature type="domain" description="Rho-GAP" evidence="4">
    <location>
        <begin position="505"/>
        <end position="711"/>
    </location>
</feature>